<feature type="compositionally biased region" description="Basic and acidic residues" evidence="2">
    <location>
        <begin position="92"/>
        <end position="106"/>
    </location>
</feature>
<dbReference type="AlphaFoldDB" id="A0A940DME1"/>
<organism evidence="4 5">
    <name type="scientific">Candidatus Cryptobacteroides gallistercoris</name>
    <dbReference type="NCBI Taxonomy" id="2840765"/>
    <lineage>
        <taxon>Bacteria</taxon>
        <taxon>Pseudomonadati</taxon>
        <taxon>Bacteroidota</taxon>
        <taxon>Bacteroidia</taxon>
        <taxon>Bacteroidales</taxon>
        <taxon>Candidatus Cryptobacteroides</taxon>
    </lineage>
</organism>
<dbReference type="PROSITE" id="PS51060">
    <property type="entry name" value="PARP_ALPHA_HD"/>
    <property type="match status" value="1"/>
</dbReference>
<feature type="region of interest" description="Disordered" evidence="2">
    <location>
        <begin position="92"/>
        <end position="134"/>
    </location>
</feature>
<evidence type="ECO:0000313" key="4">
    <source>
        <dbReference type="EMBL" id="MBO8453539.1"/>
    </source>
</evidence>
<evidence type="ECO:0000313" key="5">
    <source>
        <dbReference type="Proteomes" id="UP000771749"/>
    </source>
</evidence>
<dbReference type="Pfam" id="PF03993">
    <property type="entry name" value="DUF349"/>
    <property type="match status" value="5"/>
</dbReference>
<evidence type="ECO:0000256" key="1">
    <source>
        <dbReference type="SAM" id="Coils"/>
    </source>
</evidence>
<feature type="region of interest" description="Disordered" evidence="2">
    <location>
        <begin position="1"/>
        <end position="24"/>
    </location>
</feature>
<accession>A0A940DME1</accession>
<proteinExistence type="predicted"/>
<evidence type="ECO:0000259" key="3">
    <source>
        <dbReference type="PROSITE" id="PS51060"/>
    </source>
</evidence>
<feature type="compositionally biased region" description="Low complexity" evidence="2">
    <location>
        <begin position="121"/>
        <end position="131"/>
    </location>
</feature>
<dbReference type="EMBL" id="JADIMJ010000036">
    <property type="protein sequence ID" value="MBO8453539.1"/>
    <property type="molecule type" value="Genomic_DNA"/>
</dbReference>
<keyword evidence="1" id="KW-0175">Coiled coil</keyword>
<feature type="domain" description="PARP alpha-helical" evidence="3">
    <location>
        <begin position="558"/>
        <end position="626"/>
    </location>
</feature>
<dbReference type="GO" id="GO:0003950">
    <property type="term" value="F:NAD+ poly-ADP-ribosyltransferase activity"/>
    <property type="evidence" value="ECO:0007669"/>
    <property type="project" value="InterPro"/>
</dbReference>
<dbReference type="InterPro" id="IPR004102">
    <property type="entry name" value="Poly(ADP-ribose)pol_reg_dom"/>
</dbReference>
<dbReference type="InterPro" id="IPR007139">
    <property type="entry name" value="DUF349"/>
</dbReference>
<feature type="coiled-coil region" evidence="1">
    <location>
        <begin position="561"/>
        <end position="625"/>
    </location>
</feature>
<protein>
    <submittedName>
        <fullName evidence="4">DUF349 domain-containing protein</fullName>
    </submittedName>
</protein>
<evidence type="ECO:0000256" key="2">
    <source>
        <dbReference type="SAM" id="MobiDB-lite"/>
    </source>
</evidence>
<reference evidence="4" key="2">
    <citation type="journal article" date="2021" name="PeerJ">
        <title>Extensive microbial diversity within the chicken gut microbiome revealed by metagenomics and culture.</title>
        <authorList>
            <person name="Gilroy R."/>
            <person name="Ravi A."/>
            <person name="Getino M."/>
            <person name="Pursley I."/>
            <person name="Horton D.L."/>
            <person name="Alikhan N.F."/>
            <person name="Baker D."/>
            <person name="Gharbi K."/>
            <person name="Hall N."/>
            <person name="Watson M."/>
            <person name="Adriaenssens E.M."/>
            <person name="Foster-Nyarko E."/>
            <person name="Jarju S."/>
            <person name="Secka A."/>
            <person name="Antonio M."/>
            <person name="Oren A."/>
            <person name="Chaudhuri R.R."/>
            <person name="La Ragione R."/>
            <person name="Hildebrand F."/>
            <person name="Pallen M.J."/>
        </authorList>
    </citation>
    <scope>NUCLEOTIDE SEQUENCE</scope>
    <source>
        <strain evidence="4">F1-3629</strain>
    </source>
</reference>
<dbReference type="Proteomes" id="UP000771749">
    <property type="component" value="Unassembled WGS sequence"/>
</dbReference>
<name>A0A940DME1_9BACT</name>
<feature type="coiled-coil region" evidence="1">
    <location>
        <begin position="146"/>
        <end position="188"/>
    </location>
</feature>
<reference evidence="4" key="1">
    <citation type="submission" date="2020-10" db="EMBL/GenBank/DDBJ databases">
        <authorList>
            <person name="Gilroy R."/>
        </authorList>
    </citation>
    <scope>NUCLEOTIDE SEQUENCE</scope>
    <source>
        <strain evidence="4">F1-3629</strain>
    </source>
</reference>
<sequence>MSEEMIPEVPVTSETPVDDTPSVPVEIVSVPAEIIEDKADALPDFSGMSLAELAGLFGKLLEDEDRMRKSKEAEALKSAFYKRLVKEKADAGYGSDVKEPTSRLPEDDAENAETVAHEAPAEAETPAESVSDNPFAEIERGFKEMYNRYKKERAEYNRQLEKEREHNLALKQAVIEDLKALLEKQEDVNATFPAFREIQNRWRAIGPVPVQSYRNLNDTYQLYVEQFYDMVKINRELRDLDFKKNLEVKEKFCEAAEKLAESDNIVEAFRELQKLHEQWKEYGPVAKQYRESVWERFKAATAVINKKYQAFFEGLKEQQTENLAAKTRLCELVEAIAEKEIASSNEWNTLSKEIEDIQKQWRQIGFATKKENQKIYDRFRAACDKFFNRKRDFYAEYKENMNDNLKKKIALCEAAEALKSSTEWKKATDQFINLQKQWKEIGAVPRKKSEQLWKRFRAACDEFFNERDKHAKPENDYYGNLKAKKRLIEEINAYQPSGDDEENMAAMADFMERWRQIGFVPFKEKDNIAKSFKEALQAKFPDISSSKVRKTKYSSSPKSERDRLVQKYMKKEQDIVTYENNIGFFAMSKNSEPLIRQMQERIDKAKEELKELEEQIRALDAAQDEK</sequence>
<gene>
    <name evidence="4" type="ORF">IAC07_02295</name>
</gene>
<comment type="caution">
    <text evidence="4">The sequence shown here is derived from an EMBL/GenBank/DDBJ whole genome shotgun (WGS) entry which is preliminary data.</text>
</comment>